<organism evidence="2 3">
    <name type="scientific">Helianthus annuus</name>
    <name type="common">Common sunflower</name>
    <dbReference type="NCBI Taxonomy" id="4232"/>
    <lineage>
        <taxon>Eukaryota</taxon>
        <taxon>Viridiplantae</taxon>
        <taxon>Streptophyta</taxon>
        <taxon>Embryophyta</taxon>
        <taxon>Tracheophyta</taxon>
        <taxon>Spermatophyta</taxon>
        <taxon>Magnoliopsida</taxon>
        <taxon>eudicotyledons</taxon>
        <taxon>Gunneridae</taxon>
        <taxon>Pentapetalae</taxon>
        <taxon>asterids</taxon>
        <taxon>campanulids</taxon>
        <taxon>Asterales</taxon>
        <taxon>Asteraceae</taxon>
        <taxon>Asteroideae</taxon>
        <taxon>Heliantheae alliance</taxon>
        <taxon>Heliantheae</taxon>
        <taxon>Helianthus</taxon>
    </lineage>
</organism>
<dbReference type="PANTHER" id="PTHR45950:SF30">
    <property type="entry name" value="ARID DNA-BINDING DOMAIN, ZINC FINGER, CCHC-TYPE, MEKHLA-RELATED"/>
    <property type="match status" value="1"/>
</dbReference>
<dbReference type="Proteomes" id="UP000215914">
    <property type="component" value="Unassembled WGS sequence"/>
</dbReference>
<comment type="caution">
    <text evidence="2">The sequence shown here is derived from an EMBL/GenBank/DDBJ whole genome shotgun (WGS) entry which is preliminary data.</text>
</comment>
<dbReference type="AlphaFoldDB" id="A0A9K3DQY3"/>
<evidence type="ECO:0000259" key="1">
    <source>
        <dbReference type="Pfam" id="PF01852"/>
    </source>
</evidence>
<dbReference type="EMBL" id="MNCJ02000331">
    <property type="protein sequence ID" value="KAF5758732.1"/>
    <property type="molecule type" value="Genomic_DNA"/>
</dbReference>
<evidence type="ECO:0000313" key="3">
    <source>
        <dbReference type="Proteomes" id="UP000215914"/>
    </source>
</evidence>
<accession>A0A9K3DQY3</accession>
<gene>
    <name evidence="2" type="ORF">HanXRQr2_Chr16g0732691</name>
</gene>
<feature type="domain" description="START" evidence="1">
    <location>
        <begin position="26"/>
        <end position="126"/>
    </location>
</feature>
<dbReference type="GO" id="GO:0003700">
    <property type="term" value="F:DNA-binding transcription factor activity"/>
    <property type="evidence" value="ECO:0007669"/>
    <property type="project" value="InterPro"/>
</dbReference>
<keyword evidence="3" id="KW-1185">Reference proteome</keyword>
<dbReference type="Gramene" id="mRNA:HanXRQr2_Chr16g0732691">
    <property type="protein sequence ID" value="mRNA:HanXRQr2_Chr16g0732691"/>
    <property type="gene ID" value="HanXRQr2_Chr16g0732691"/>
</dbReference>
<protein>
    <submittedName>
        <fullName evidence="2">START domain-containing protein</fullName>
    </submittedName>
</protein>
<dbReference type="GO" id="GO:0008289">
    <property type="term" value="F:lipid binding"/>
    <property type="evidence" value="ECO:0007669"/>
    <property type="project" value="InterPro"/>
</dbReference>
<dbReference type="InterPro" id="IPR002913">
    <property type="entry name" value="START_lipid-bd_dom"/>
</dbReference>
<dbReference type="SUPFAM" id="SSF55961">
    <property type="entry name" value="Bet v1-like"/>
    <property type="match status" value="1"/>
</dbReference>
<reference evidence="2" key="2">
    <citation type="submission" date="2020-06" db="EMBL/GenBank/DDBJ databases">
        <title>Helianthus annuus Genome sequencing and assembly Release 2.</title>
        <authorList>
            <person name="Gouzy J."/>
            <person name="Langlade N."/>
            <person name="Munos S."/>
        </authorList>
    </citation>
    <scope>NUCLEOTIDE SEQUENCE</scope>
    <source>
        <tissue evidence="2">Leaves</tissue>
    </source>
</reference>
<evidence type="ECO:0000313" key="2">
    <source>
        <dbReference type="EMBL" id="KAF5758732.1"/>
    </source>
</evidence>
<dbReference type="PANTHER" id="PTHR45950">
    <property type="entry name" value="HOMEOBOX-LEUCINE ZIPPER PROTEIN ATHB-14"/>
    <property type="match status" value="1"/>
</dbReference>
<name>A0A9K3DQY3_HELAN</name>
<dbReference type="Gene3D" id="3.30.530.20">
    <property type="match status" value="1"/>
</dbReference>
<proteinExistence type="predicted"/>
<dbReference type="InterPro" id="IPR023393">
    <property type="entry name" value="START-like_dom_sf"/>
</dbReference>
<sequence length="183" mass="20612">MDLKSLSMVSPREGKAISFIKEEVMPGPASVGIFTISQSCSGVAARACGLVSLEPTKILEILKDRPSWHHDCWNLEVFTTFPAGNGGTIKLVYTQIFAPTTLAPARDFWTLRYPTSLENGSLVHHHYQENPRSKHQLTSATIRVLQFFCSRNPAEKGLQGRIYTWLRHGLIVPNQWREVVHQN</sequence>
<dbReference type="InterPro" id="IPR044830">
    <property type="entry name" value="HD-Zip_III"/>
</dbReference>
<dbReference type="Pfam" id="PF01852">
    <property type="entry name" value="START"/>
    <property type="match status" value="1"/>
</dbReference>
<reference evidence="2" key="1">
    <citation type="journal article" date="2017" name="Nature">
        <title>The sunflower genome provides insights into oil metabolism, flowering and Asterid evolution.</title>
        <authorList>
            <person name="Badouin H."/>
            <person name="Gouzy J."/>
            <person name="Grassa C.J."/>
            <person name="Murat F."/>
            <person name="Staton S.E."/>
            <person name="Cottret L."/>
            <person name="Lelandais-Briere C."/>
            <person name="Owens G.L."/>
            <person name="Carrere S."/>
            <person name="Mayjonade B."/>
            <person name="Legrand L."/>
            <person name="Gill N."/>
            <person name="Kane N.C."/>
            <person name="Bowers J.E."/>
            <person name="Hubner S."/>
            <person name="Bellec A."/>
            <person name="Berard A."/>
            <person name="Berges H."/>
            <person name="Blanchet N."/>
            <person name="Boniface M.C."/>
            <person name="Brunel D."/>
            <person name="Catrice O."/>
            <person name="Chaidir N."/>
            <person name="Claudel C."/>
            <person name="Donnadieu C."/>
            <person name="Faraut T."/>
            <person name="Fievet G."/>
            <person name="Helmstetter N."/>
            <person name="King M."/>
            <person name="Knapp S.J."/>
            <person name="Lai Z."/>
            <person name="Le Paslier M.C."/>
            <person name="Lippi Y."/>
            <person name="Lorenzon L."/>
            <person name="Mandel J.R."/>
            <person name="Marage G."/>
            <person name="Marchand G."/>
            <person name="Marquand E."/>
            <person name="Bret-Mestries E."/>
            <person name="Morien E."/>
            <person name="Nambeesan S."/>
            <person name="Nguyen T."/>
            <person name="Pegot-Espagnet P."/>
            <person name="Pouilly N."/>
            <person name="Raftis F."/>
            <person name="Sallet E."/>
            <person name="Schiex T."/>
            <person name="Thomas J."/>
            <person name="Vandecasteele C."/>
            <person name="Vares D."/>
            <person name="Vear F."/>
            <person name="Vautrin S."/>
            <person name="Crespi M."/>
            <person name="Mangin B."/>
            <person name="Burke J.M."/>
            <person name="Salse J."/>
            <person name="Munos S."/>
            <person name="Vincourt P."/>
            <person name="Rieseberg L.H."/>
            <person name="Langlade N.B."/>
        </authorList>
    </citation>
    <scope>NUCLEOTIDE SEQUENCE</scope>
    <source>
        <tissue evidence="2">Leaves</tissue>
    </source>
</reference>